<feature type="compositionally biased region" description="Basic residues" evidence="2">
    <location>
        <begin position="162"/>
        <end position="172"/>
    </location>
</feature>
<sequence>MDRCGLLYGSREFTDECVFNEVMEDHYFNTYSSAKYSNEKRTLYLALNKKGIPRKVQTKPNASLDKLETYTNVLTKAVPPERVEALETKIYNARLLLGKFLLNSKDDHHSLRHHRYHQLCGNTPMVKSEDKNKFRCRKREKRKKKRKCRGDEDEDGEDCLPQKKKQQQHHPSKGMLKCEEGEEDDECQKRLHMIRKKRKSRNGDGDVPEKDKKRKKRLKKKFSEKSKVAKVRCENGETGNCGRRQEEVRGQKENDGEDYDADGFTDDPDPEEETAMDVVYDWTTSAAVQD</sequence>
<dbReference type="CDD" id="cd23311">
    <property type="entry name" value="beta-trefoil_FGF_Bnl-like"/>
    <property type="match status" value="1"/>
</dbReference>
<dbReference type="InterPro" id="IPR002209">
    <property type="entry name" value="Fibroblast_GF_fam"/>
</dbReference>
<dbReference type="GO" id="GO:0008083">
    <property type="term" value="F:growth factor activity"/>
    <property type="evidence" value="ECO:0007669"/>
    <property type="project" value="InterPro"/>
</dbReference>
<organism evidence="3">
    <name type="scientific">Menopon gallinae</name>
    <name type="common">poultry shaft louse</name>
    <dbReference type="NCBI Taxonomy" id="328185"/>
    <lineage>
        <taxon>Eukaryota</taxon>
        <taxon>Metazoa</taxon>
        <taxon>Ecdysozoa</taxon>
        <taxon>Arthropoda</taxon>
        <taxon>Hexapoda</taxon>
        <taxon>Insecta</taxon>
        <taxon>Pterygota</taxon>
        <taxon>Neoptera</taxon>
        <taxon>Paraneoptera</taxon>
        <taxon>Psocodea</taxon>
        <taxon>Troctomorpha</taxon>
        <taxon>Phthiraptera</taxon>
        <taxon>Amblycera</taxon>
        <taxon>Menoponidae</taxon>
        <taxon>Menopon</taxon>
    </lineage>
</organism>
<feature type="compositionally biased region" description="Basic and acidic residues" evidence="2">
    <location>
        <begin position="201"/>
        <end position="211"/>
    </location>
</feature>
<reference evidence="3" key="1">
    <citation type="journal article" date="2024" name="Gigascience">
        <title>Chromosome-level genome of the poultry shaft louse Menopon gallinae provides insight into the host-switching and adaptive evolution of parasitic lice.</title>
        <authorList>
            <person name="Xu Y."/>
            <person name="Ma L."/>
            <person name="Liu S."/>
            <person name="Liang Y."/>
            <person name="Liu Q."/>
            <person name="He Z."/>
            <person name="Tian L."/>
            <person name="Duan Y."/>
            <person name="Cai W."/>
            <person name="Li H."/>
            <person name="Song F."/>
        </authorList>
    </citation>
    <scope>NUCLEOTIDE SEQUENCE</scope>
    <source>
        <strain evidence="3">Cailab_2023a</strain>
    </source>
</reference>
<dbReference type="SUPFAM" id="SSF50353">
    <property type="entry name" value="Cytokine"/>
    <property type="match status" value="1"/>
</dbReference>
<accession>A0AAW2I1A3</accession>
<evidence type="ECO:0000256" key="1">
    <source>
        <dbReference type="ARBA" id="ARBA00007936"/>
    </source>
</evidence>
<evidence type="ECO:0008006" key="4">
    <source>
        <dbReference type="Google" id="ProtNLM"/>
    </source>
</evidence>
<evidence type="ECO:0000313" key="3">
    <source>
        <dbReference type="EMBL" id="KAL0275889.1"/>
    </source>
</evidence>
<feature type="compositionally biased region" description="Basic residues" evidence="2">
    <location>
        <begin position="134"/>
        <end position="148"/>
    </location>
</feature>
<feature type="compositionally biased region" description="Basic and acidic residues" evidence="2">
    <location>
        <begin position="221"/>
        <end position="235"/>
    </location>
</feature>
<feature type="region of interest" description="Disordered" evidence="2">
    <location>
        <begin position="123"/>
        <end position="182"/>
    </location>
</feature>
<dbReference type="Pfam" id="PF00167">
    <property type="entry name" value="FGF"/>
    <property type="match status" value="1"/>
</dbReference>
<protein>
    <recommendedName>
        <fullName evidence="4">FGF</fullName>
    </recommendedName>
</protein>
<dbReference type="EMBL" id="JARGDH010000002">
    <property type="protein sequence ID" value="KAL0275889.1"/>
    <property type="molecule type" value="Genomic_DNA"/>
</dbReference>
<feature type="compositionally biased region" description="Basic and acidic residues" evidence="2">
    <location>
        <begin position="243"/>
        <end position="254"/>
    </location>
</feature>
<evidence type="ECO:0000256" key="2">
    <source>
        <dbReference type="SAM" id="MobiDB-lite"/>
    </source>
</evidence>
<dbReference type="AlphaFoldDB" id="A0AAW2I1A3"/>
<dbReference type="InterPro" id="IPR008996">
    <property type="entry name" value="IL1/FGF"/>
</dbReference>
<comment type="caution">
    <text evidence="3">The sequence shown here is derived from an EMBL/GenBank/DDBJ whole genome shotgun (WGS) entry which is preliminary data.</text>
</comment>
<dbReference type="Gene3D" id="2.80.10.50">
    <property type="match status" value="1"/>
</dbReference>
<gene>
    <name evidence="3" type="ORF">PYX00_003611</name>
</gene>
<feature type="region of interest" description="Disordered" evidence="2">
    <location>
        <begin position="194"/>
        <end position="272"/>
    </location>
</feature>
<feature type="compositionally biased region" description="Acidic residues" evidence="2">
    <location>
        <begin position="255"/>
        <end position="272"/>
    </location>
</feature>
<name>A0AAW2I1A3_9NEOP</name>
<dbReference type="PANTHER" id="PTHR11486">
    <property type="entry name" value="FIBROBLAST GROWTH FACTOR"/>
    <property type="match status" value="1"/>
</dbReference>
<proteinExistence type="inferred from homology"/>
<dbReference type="SMART" id="SM00442">
    <property type="entry name" value="FGF"/>
    <property type="match status" value="1"/>
</dbReference>
<comment type="similarity">
    <text evidence="1">Belongs to the heparin-binding growth factors family.</text>
</comment>